<name>A0A0A9C5Y4_ARUDO</name>
<evidence type="ECO:0000313" key="1">
    <source>
        <dbReference type="EMBL" id="JAD68815.1"/>
    </source>
</evidence>
<accession>A0A0A9C5Y4</accession>
<proteinExistence type="predicted"/>
<dbReference type="AlphaFoldDB" id="A0A0A9C5Y4"/>
<organism evidence="1">
    <name type="scientific">Arundo donax</name>
    <name type="common">Giant reed</name>
    <name type="synonym">Donax arundinaceus</name>
    <dbReference type="NCBI Taxonomy" id="35708"/>
    <lineage>
        <taxon>Eukaryota</taxon>
        <taxon>Viridiplantae</taxon>
        <taxon>Streptophyta</taxon>
        <taxon>Embryophyta</taxon>
        <taxon>Tracheophyta</taxon>
        <taxon>Spermatophyta</taxon>
        <taxon>Magnoliopsida</taxon>
        <taxon>Liliopsida</taxon>
        <taxon>Poales</taxon>
        <taxon>Poaceae</taxon>
        <taxon>PACMAD clade</taxon>
        <taxon>Arundinoideae</taxon>
        <taxon>Arundineae</taxon>
        <taxon>Arundo</taxon>
    </lineage>
</organism>
<dbReference type="EMBL" id="GBRH01229080">
    <property type="protein sequence ID" value="JAD68815.1"/>
    <property type="molecule type" value="Transcribed_RNA"/>
</dbReference>
<reference evidence="1" key="2">
    <citation type="journal article" date="2015" name="Data Brief">
        <title>Shoot transcriptome of the giant reed, Arundo donax.</title>
        <authorList>
            <person name="Barrero R.A."/>
            <person name="Guerrero F.D."/>
            <person name="Moolhuijzen P."/>
            <person name="Goolsby J.A."/>
            <person name="Tidwell J."/>
            <person name="Bellgard S.E."/>
            <person name="Bellgard M.I."/>
        </authorList>
    </citation>
    <scope>NUCLEOTIDE SEQUENCE</scope>
    <source>
        <tissue evidence="1">Shoot tissue taken approximately 20 cm above the soil surface</tissue>
    </source>
</reference>
<reference evidence="1" key="1">
    <citation type="submission" date="2014-09" db="EMBL/GenBank/DDBJ databases">
        <authorList>
            <person name="Magalhaes I.L.F."/>
            <person name="Oliveira U."/>
            <person name="Santos F.R."/>
            <person name="Vidigal T.H.D.A."/>
            <person name="Brescovit A.D."/>
            <person name="Santos A.J."/>
        </authorList>
    </citation>
    <scope>NUCLEOTIDE SEQUENCE</scope>
    <source>
        <tissue evidence="1">Shoot tissue taken approximately 20 cm above the soil surface</tissue>
    </source>
</reference>
<protein>
    <submittedName>
        <fullName evidence="1">Uncharacterized protein</fullName>
    </submittedName>
</protein>
<sequence>MISAPAKRCLSRKEFSAPWRRRE</sequence>